<evidence type="ECO:0000256" key="5">
    <source>
        <dbReference type="ARBA" id="ARBA00023242"/>
    </source>
</evidence>
<dbReference type="RefSeq" id="XP_018982631.1">
    <property type="nucleotide sequence ID" value="XM_019127281.1"/>
</dbReference>
<protein>
    <submittedName>
        <fullName evidence="7">Uncharacterized protein</fullName>
    </submittedName>
</protein>
<keyword evidence="6" id="KW-0175">Coiled coil</keyword>
<dbReference type="GO" id="GO:0005681">
    <property type="term" value="C:spliceosomal complex"/>
    <property type="evidence" value="ECO:0007669"/>
    <property type="project" value="UniProtKB-KW"/>
</dbReference>
<sequence>MCAANLETTSLDYVHDYTQFQKHDQEIRNLIKLELEEMSKDKDYNVQHQTRLDEVFDQQNLYVSPFSRDIASRNVEVSESFTLGGVDLGRYQEDSERDPVRLQVIITYHQMHQNSLRALDQQLSHASQEILRTAAGTVESSEQSLQSVNAQIEEVNKERYELQTRFKSTHEYLQAQWEKSIKNVVDMGVESSRLEFEQMHLEYMELADGVDSTEPELKKQRVA</sequence>
<evidence type="ECO:0000256" key="3">
    <source>
        <dbReference type="ARBA" id="ARBA00022728"/>
    </source>
</evidence>
<keyword evidence="8" id="KW-1185">Reference proteome</keyword>
<name>A0A1E3QHW3_9ASCO</name>
<dbReference type="GeneID" id="30145134"/>
<evidence type="ECO:0000313" key="7">
    <source>
        <dbReference type="EMBL" id="ODQ77303.1"/>
    </source>
</evidence>
<comment type="subcellular location">
    <subcellularLocation>
        <location evidence="1">Nucleus</location>
    </subcellularLocation>
</comment>
<organism evidence="7 8">
    <name type="scientific">Babjeviella inositovora NRRL Y-12698</name>
    <dbReference type="NCBI Taxonomy" id="984486"/>
    <lineage>
        <taxon>Eukaryota</taxon>
        <taxon>Fungi</taxon>
        <taxon>Dikarya</taxon>
        <taxon>Ascomycota</taxon>
        <taxon>Saccharomycotina</taxon>
        <taxon>Pichiomycetes</taxon>
        <taxon>Serinales incertae sedis</taxon>
        <taxon>Babjeviella</taxon>
    </lineage>
</organism>
<keyword evidence="3" id="KW-0747">Spliceosome</keyword>
<dbReference type="OrthoDB" id="205794at2759"/>
<dbReference type="Pfam" id="PF05700">
    <property type="entry name" value="BCAS2"/>
    <property type="match status" value="1"/>
</dbReference>
<evidence type="ECO:0000256" key="1">
    <source>
        <dbReference type="ARBA" id="ARBA00004123"/>
    </source>
</evidence>
<dbReference type="GO" id="GO:0006397">
    <property type="term" value="P:mRNA processing"/>
    <property type="evidence" value="ECO:0007669"/>
    <property type="project" value="UniProtKB-KW"/>
</dbReference>
<dbReference type="InterPro" id="IPR008409">
    <property type="entry name" value="SPF27"/>
</dbReference>
<dbReference type="AlphaFoldDB" id="A0A1E3QHW3"/>
<dbReference type="Proteomes" id="UP000094336">
    <property type="component" value="Unassembled WGS sequence"/>
</dbReference>
<gene>
    <name evidence="7" type="ORF">BABINDRAFT_15553</name>
</gene>
<evidence type="ECO:0000313" key="8">
    <source>
        <dbReference type="Proteomes" id="UP000094336"/>
    </source>
</evidence>
<evidence type="ECO:0000256" key="6">
    <source>
        <dbReference type="SAM" id="Coils"/>
    </source>
</evidence>
<evidence type="ECO:0000256" key="2">
    <source>
        <dbReference type="ARBA" id="ARBA00022664"/>
    </source>
</evidence>
<feature type="coiled-coil region" evidence="6">
    <location>
        <begin position="138"/>
        <end position="165"/>
    </location>
</feature>
<keyword evidence="2" id="KW-0507">mRNA processing</keyword>
<keyword evidence="5" id="KW-0539">Nucleus</keyword>
<dbReference type="EMBL" id="KV454441">
    <property type="protein sequence ID" value="ODQ77303.1"/>
    <property type="molecule type" value="Genomic_DNA"/>
</dbReference>
<dbReference type="GO" id="GO:0008380">
    <property type="term" value="P:RNA splicing"/>
    <property type="evidence" value="ECO:0007669"/>
    <property type="project" value="UniProtKB-KW"/>
</dbReference>
<reference evidence="8" key="1">
    <citation type="submission" date="2016-05" db="EMBL/GenBank/DDBJ databases">
        <title>Comparative genomics of biotechnologically important yeasts.</title>
        <authorList>
            <consortium name="DOE Joint Genome Institute"/>
            <person name="Riley R."/>
            <person name="Haridas S."/>
            <person name="Wolfe K.H."/>
            <person name="Lopes M.R."/>
            <person name="Hittinger C.T."/>
            <person name="Goker M."/>
            <person name="Salamov A."/>
            <person name="Wisecaver J."/>
            <person name="Long T.M."/>
            <person name="Aerts A.L."/>
            <person name="Barry K."/>
            <person name="Choi C."/>
            <person name="Clum A."/>
            <person name="Coughlan A.Y."/>
            <person name="Deshpande S."/>
            <person name="Douglass A.P."/>
            <person name="Hanson S.J."/>
            <person name="Klenk H.-P."/>
            <person name="Labutti K."/>
            <person name="Lapidus A."/>
            <person name="Lindquist E."/>
            <person name="Lipzen A."/>
            <person name="Meier-Kolthoff J.P."/>
            <person name="Ohm R.A."/>
            <person name="Otillar R.P."/>
            <person name="Pangilinan J."/>
            <person name="Peng Y."/>
            <person name="Rokas A."/>
            <person name="Rosa C.A."/>
            <person name="Scheuner C."/>
            <person name="Sibirny A.A."/>
            <person name="Slot J.C."/>
            <person name="Stielow J.B."/>
            <person name="Sun H."/>
            <person name="Kurtzman C.P."/>
            <person name="Blackwell M."/>
            <person name="Grigoriev I.V."/>
            <person name="Jeffries T.W."/>
        </authorList>
    </citation>
    <scope>NUCLEOTIDE SEQUENCE [LARGE SCALE GENOMIC DNA]</scope>
    <source>
        <strain evidence="8">NRRL Y-12698</strain>
    </source>
</reference>
<proteinExistence type="predicted"/>
<evidence type="ECO:0000256" key="4">
    <source>
        <dbReference type="ARBA" id="ARBA00023187"/>
    </source>
</evidence>
<keyword evidence="4" id="KW-0508">mRNA splicing</keyword>
<accession>A0A1E3QHW3</accession>